<feature type="binding site" evidence="15">
    <location>
        <position position="540"/>
    </location>
    <ligand>
        <name>Zn(2+)</name>
        <dbReference type="ChEBI" id="CHEBI:29105"/>
        <note>catalytic</note>
    </ligand>
</feature>
<dbReference type="GO" id="GO:0005886">
    <property type="term" value="C:plasma membrane"/>
    <property type="evidence" value="ECO:0007669"/>
    <property type="project" value="UniProtKB-SubCell"/>
</dbReference>
<evidence type="ECO:0000256" key="4">
    <source>
        <dbReference type="ARBA" id="ARBA00022670"/>
    </source>
</evidence>
<dbReference type="CDD" id="cd19501">
    <property type="entry name" value="RecA-like_FtsH"/>
    <property type="match status" value="1"/>
</dbReference>
<accession>A0A5P2BTN7</accession>
<dbReference type="InterPro" id="IPR041569">
    <property type="entry name" value="AAA_lid_3"/>
</dbReference>
<dbReference type="GO" id="GO:0051301">
    <property type="term" value="P:cell division"/>
    <property type="evidence" value="ECO:0007669"/>
    <property type="project" value="UniProtKB-KW"/>
</dbReference>
<name>A0A5P2BTN7_STRVZ</name>
<feature type="active site" evidence="15">
    <location>
        <position position="465"/>
    </location>
</feature>
<dbReference type="PANTHER" id="PTHR23076:SF97">
    <property type="entry name" value="ATP-DEPENDENT ZINC METALLOPROTEASE YME1L1"/>
    <property type="match status" value="1"/>
</dbReference>
<keyword evidence="11 15" id="KW-1133">Transmembrane helix</keyword>
<dbReference type="Pfam" id="PF17862">
    <property type="entry name" value="AAA_lid_3"/>
    <property type="match status" value="1"/>
</dbReference>
<dbReference type="FunFam" id="3.40.50.300:FF:000001">
    <property type="entry name" value="ATP-dependent zinc metalloprotease FtsH"/>
    <property type="match status" value="1"/>
</dbReference>
<proteinExistence type="inferred from homology"/>
<dbReference type="GO" id="GO:0004222">
    <property type="term" value="F:metalloendopeptidase activity"/>
    <property type="evidence" value="ECO:0007669"/>
    <property type="project" value="InterPro"/>
</dbReference>
<dbReference type="InterPro" id="IPR027417">
    <property type="entry name" value="P-loop_NTPase"/>
</dbReference>
<dbReference type="Pfam" id="PF06480">
    <property type="entry name" value="FtsH_ext"/>
    <property type="match status" value="1"/>
</dbReference>
<keyword evidence="5 15" id="KW-0812">Transmembrane</keyword>
<evidence type="ECO:0000256" key="14">
    <source>
        <dbReference type="ARBA" id="ARBA00061570"/>
    </source>
</evidence>
<feature type="transmembrane region" description="Helical" evidence="15">
    <location>
        <begin position="37"/>
        <end position="58"/>
    </location>
</feature>
<evidence type="ECO:0000256" key="5">
    <source>
        <dbReference type="ARBA" id="ARBA00022692"/>
    </source>
</evidence>
<evidence type="ECO:0000259" key="18">
    <source>
        <dbReference type="SMART" id="SM00382"/>
    </source>
</evidence>
<comment type="subunit">
    <text evidence="15">Homohexamer.</text>
</comment>
<dbReference type="InterPro" id="IPR003593">
    <property type="entry name" value="AAA+_ATPase"/>
</dbReference>
<dbReference type="OrthoDB" id="9809379at2"/>
<dbReference type="Gene3D" id="1.10.8.60">
    <property type="match status" value="1"/>
</dbReference>
<dbReference type="Pfam" id="PF00004">
    <property type="entry name" value="AAA"/>
    <property type="match status" value="1"/>
</dbReference>
<evidence type="ECO:0000256" key="12">
    <source>
        <dbReference type="ARBA" id="ARBA00023049"/>
    </source>
</evidence>
<evidence type="ECO:0000256" key="17">
    <source>
        <dbReference type="SAM" id="MobiDB-lite"/>
    </source>
</evidence>
<keyword evidence="7 15" id="KW-0547">Nucleotide-binding</keyword>
<evidence type="ECO:0000256" key="7">
    <source>
        <dbReference type="ARBA" id="ARBA00022741"/>
    </source>
</evidence>
<dbReference type="InterPro" id="IPR003960">
    <property type="entry name" value="ATPase_AAA_CS"/>
</dbReference>
<comment type="similarity">
    <text evidence="16">Belongs to the AAA ATPase family.</text>
</comment>
<feature type="domain" description="AAA+ ATPase" evidence="18">
    <location>
        <begin position="234"/>
        <end position="374"/>
    </location>
</feature>
<evidence type="ECO:0000256" key="11">
    <source>
        <dbReference type="ARBA" id="ARBA00022989"/>
    </source>
</evidence>
<comment type="similarity">
    <text evidence="2 15">In the C-terminal section; belongs to the peptidase M41 family.</text>
</comment>
<keyword evidence="6 15" id="KW-0479">Metal-binding</keyword>
<evidence type="ECO:0000256" key="16">
    <source>
        <dbReference type="RuleBase" id="RU003651"/>
    </source>
</evidence>
<dbReference type="GO" id="GO:0008270">
    <property type="term" value="F:zinc ion binding"/>
    <property type="evidence" value="ECO:0007669"/>
    <property type="project" value="UniProtKB-UniRule"/>
</dbReference>
<keyword evidence="9 15" id="KW-0862">Zinc</keyword>
<dbReference type="FunFam" id="1.10.8.60:FF:000001">
    <property type="entry name" value="ATP-dependent zinc metalloprotease FtsH"/>
    <property type="match status" value="1"/>
</dbReference>
<organism evidence="19 20">
    <name type="scientific">Streptomyces venezuelae</name>
    <dbReference type="NCBI Taxonomy" id="54571"/>
    <lineage>
        <taxon>Bacteria</taxon>
        <taxon>Bacillati</taxon>
        <taxon>Actinomycetota</taxon>
        <taxon>Actinomycetes</taxon>
        <taxon>Kitasatosporales</taxon>
        <taxon>Streptomycetaceae</taxon>
        <taxon>Streptomyces</taxon>
    </lineage>
</organism>
<feature type="binding site" evidence="15">
    <location>
        <position position="468"/>
    </location>
    <ligand>
        <name>Zn(2+)</name>
        <dbReference type="ChEBI" id="CHEBI:29105"/>
        <note>catalytic</note>
    </ligand>
</feature>
<keyword evidence="3 15" id="KW-1003">Cell membrane</keyword>
<dbReference type="RefSeq" id="WP_150215968.1">
    <property type="nucleotide sequence ID" value="NZ_CP029192.1"/>
</dbReference>
<evidence type="ECO:0000256" key="1">
    <source>
        <dbReference type="ARBA" id="ARBA00004370"/>
    </source>
</evidence>
<evidence type="ECO:0000256" key="15">
    <source>
        <dbReference type="HAMAP-Rule" id="MF_01458"/>
    </source>
</evidence>
<dbReference type="InterPro" id="IPR003959">
    <property type="entry name" value="ATPase_AAA_core"/>
</dbReference>
<dbReference type="GO" id="GO:0005524">
    <property type="term" value="F:ATP binding"/>
    <property type="evidence" value="ECO:0007669"/>
    <property type="project" value="UniProtKB-UniRule"/>
</dbReference>
<comment type="cofactor">
    <cofactor evidence="15">
        <name>Zn(2+)</name>
        <dbReference type="ChEBI" id="CHEBI:29105"/>
    </cofactor>
    <text evidence="15">Binds 1 zinc ion per subunit.</text>
</comment>
<reference evidence="19 20" key="1">
    <citation type="submission" date="2018-05" db="EMBL/GenBank/DDBJ databases">
        <title>Streptomyces venezuelae.</title>
        <authorList>
            <person name="Kim W."/>
            <person name="Lee N."/>
            <person name="Cho B.-K."/>
        </authorList>
    </citation>
    <scope>NUCLEOTIDE SEQUENCE [LARGE SCALE GENOMIC DNA]</scope>
    <source>
        <strain evidence="19 20">ATCC 14584</strain>
    </source>
</reference>
<dbReference type="NCBIfam" id="TIGR01241">
    <property type="entry name" value="FtsH_fam"/>
    <property type="match status" value="1"/>
</dbReference>
<dbReference type="HAMAP" id="MF_01458">
    <property type="entry name" value="FtsH"/>
    <property type="match status" value="1"/>
</dbReference>
<gene>
    <name evidence="15" type="primary">ftsH</name>
    <name evidence="19" type="ORF">DEJ48_10975</name>
</gene>
<dbReference type="Gene3D" id="3.40.50.300">
    <property type="entry name" value="P-loop containing nucleotide triphosphate hydrolases"/>
    <property type="match status" value="1"/>
</dbReference>
<keyword evidence="13 15" id="KW-0472">Membrane</keyword>
<feature type="binding site" evidence="15">
    <location>
        <position position="464"/>
    </location>
    <ligand>
        <name>Zn(2+)</name>
        <dbReference type="ChEBI" id="CHEBI:29105"/>
        <note>catalytic</note>
    </ligand>
</feature>
<evidence type="ECO:0000313" key="20">
    <source>
        <dbReference type="Proteomes" id="UP000322927"/>
    </source>
</evidence>
<dbReference type="GO" id="GO:0004176">
    <property type="term" value="F:ATP-dependent peptidase activity"/>
    <property type="evidence" value="ECO:0007669"/>
    <property type="project" value="InterPro"/>
</dbReference>
<evidence type="ECO:0000256" key="2">
    <source>
        <dbReference type="ARBA" id="ARBA00010044"/>
    </source>
</evidence>
<evidence type="ECO:0000313" key="19">
    <source>
        <dbReference type="EMBL" id="QES33845.1"/>
    </source>
</evidence>
<keyword evidence="4 15" id="KW-0645">Protease</keyword>
<keyword evidence="19" id="KW-0131">Cell cycle</keyword>
<dbReference type="FunFam" id="1.20.58.760:FF:000001">
    <property type="entry name" value="ATP-dependent zinc metalloprotease FtsH"/>
    <property type="match status" value="1"/>
</dbReference>
<dbReference type="Gene3D" id="1.20.58.760">
    <property type="entry name" value="Peptidase M41"/>
    <property type="match status" value="1"/>
</dbReference>
<dbReference type="InterPro" id="IPR005936">
    <property type="entry name" value="FtsH"/>
</dbReference>
<dbReference type="EMBL" id="CP029192">
    <property type="protein sequence ID" value="QES33845.1"/>
    <property type="molecule type" value="Genomic_DNA"/>
</dbReference>
<evidence type="ECO:0000256" key="9">
    <source>
        <dbReference type="ARBA" id="ARBA00022833"/>
    </source>
</evidence>
<dbReference type="AlphaFoldDB" id="A0A5P2BTN7"/>
<dbReference type="SMART" id="SM00382">
    <property type="entry name" value="AAA"/>
    <property type="match status" value="1"/>
</dbReference>
<dbReference type="GO" id="GO:0030163">
    <property type="term" value="P:protein catabolic process"/>
    <property type="evidence" value="ECO:0007669"/>
    <property type="project" value="UniProtKB-UniRule"/>
</dbReference>
<comment type="similarity">
    <text evidence="14 15">In the central section; belongs to the AAA ATPase family.</text>
</comment>
<dbReference type="InterPro" id="IPR037219">
    <property type="entry name" value="Peptidase_M41-like"/>
</dbReference>
<comment type="subcellular location">
    <subcellularLocation>
        <location evidence="15">Cell membrane</location>
        <topology evidence="15">Multi-pass membrane protein</topology>
        <orientation evidence="15">Cytoplasmic side</orientation>
    </subcellularLocation>
    <subcellularLocation>
        <location evidence="1">Membrane</location>
    </subcellularLocation>
</comment>
<keyword evidence="12 15" id="KW-0482">Metalloprotease</keyword>
<dbReference type="InterPro" id="IPR011546">
    <property type="entry name" value="Pept_M41_FtsH_extracell"/>
</dbReference>
<dbReference type="SUPFAM" id="SSF52540">
    <property type="entry name" value="P-loop containing nucleoside triphosphate hydrolases"/>
    <property type="match status" value="1"/>
</dbReference>
<keyword evidence="8 15" id="KW-0378">Hydrolase</keyword>
<dbReference type="PANTHER" id="PTHR23076">
    <property type="entry name" value="METALLOPROTEASE M41 FTSH"/>
    <property type="match status" value="1"/>
</dbReference>
<dbReference type="Gene3D" id="3.30.720.210">
    <property type="match status" value="1"/>
</dbReference>
<dbReference type="Proteomes" id="UP000322927">
    <property type="component" value="Chromosome"/>
</dbReference>
<evidence type="ECO:0000256" key="8">
    <source>
        <dbReference type="ARBA" id="ARBA00022801"/>
    </source>
</evidence>
<dbReference type="EC" id="3.4.24.-" evidence="15"/>
<feature type="transmembrane region" description="Helical" evidence="15">
    <location>
        <begin position="145"/>
        <end position="166"/>
    </location>
</feature>
<dbReference type="PROSITE" id="PS00674">
    <property type="entry name" value="AAA"/>
    <property type="match status" value="1"/>
</dbReference>
<dbReference type="GO" id="GO:0006508">
    <property type="term" value="P:proteolysis"/>
    <property type="evidence" value="ECO:0007669"/>
    <property type="project" value="UniProtKB-KW"/>
</dbReference>
<keyword evidence="19" id="KW-0132">Cell division</keyword>
<dbReference type="GO" id="GO:0016887">
    <property type="term" value="F:ATP hydrolysis activity"/>
    <property type="evidence" value="ECO:0007669"/>
    <property type="project" value="UniProtKB-UniRule"/>
</dbReference>
<sequence length="644" mass="69257">MSNPVPPDRAPDKPWRSEGAPAPDPAPPPKKKMPGGWGGLVLTALIVYLIANLVLSFFNEGDEPTISYTEFSKQVDSGNVTKIYSKGDAIQGQLKKEQDKPGDDKGKYTKFTTQRPAFADDKLWDDLTKHKVTVTAEPVVQERSFLSNLLISLAPMLLLVVLWIFIARRMSAGMGGGGGMLGRKTPPKPVELEPGAKRTTFEDVAGIDEVEGELNDVVDFLKNPGVYRDMGAKMPRGVLLAGPPGTGKTLLARAVAGEAGVPFFSASASEFIEMIVGVGASRVRELFTEARKVAPSIIFIDEIDTIGRARGGGSGMGGHDEREQTLNQILTEMDGFSGAEGVIVLAATNRADILDPALTRPGRFDRVVNVSPPDRAGREAILKIHTRPIPLAADVDLAQVARTTPGMTGAELANLANEAALIAVKRKQRAVTQADLSEAMEKVQLGAERPLVMPEDERRRTAYHESGHALLGMLQPGADPVRKITIVPRGRALGVTLSTPDSDKYAYTEEYLRGRIIGALGGMAAEHVVYGVVTTGAENDLEQVTNIARGMVARWGMSERVGRLSALPNDAQQAYGLAAAPATLDTIDGEMRRIVDECYESACRQLRDHRARLDALSAALLENETLEEAEAYRIAGVTRLTKGG</sequence>
<evidence type="ECO:0000256" key="3">
    <source>
        <dbReference type="ARBA" id="ARBA00022475"/>
    </source>
</evidence>
<protein>
    <recommendedName>
        <fullName evidence="15">ATP-dependent zinc metalloprotease FtsH</fullName>
        <ecNumber evidence="15">3.4.24.-</ecNumber>
    </recommendedName>
</protein>
<dbReference type="SUPFAM" id="SSF140990">
    <property type="entry name" value="FtsH protease domain-like"/>
    <property type="match status" value="1"/>
</dbReference>
<dbReference type="Pfam" id="PF01434">
    <property type="entry name" value="Peptidase_M41"/>
    <property type="match status" value="1"/>
</dbReference>
<feature type="region of interest" description="Disordered" evidence="17">
    <location>
        <begin position="1"/>
        <end position="33"/>
    </location>
</feature>
<comment type="function">
    <text evidence="15">Acts as a processive, ATP-dependent zinc metallopeptidase for both cytoplasmic and membrane proteins. Plays a role in the quality control of integral membrane proteins.</text>
</comment>
<feature type="binding site" evidence="15">
    <location>
        <begin position="242"/>
        <end position="249"/>
    </location>
    <ligand>
        <name>ATP</name>
        <dbReference type="ChEBI" id="CHEBI:30616"/>
    </ligand>
</feature>
<evidence type="ECO:0000256" key="6">
    <source>
        <dbReference type="ARBA" id="ARBA00022723"/>
    </source>
</evidence>
<keyword evidence="10 15" id="KW-0067">ATP-binding</keyword>
<evidence type="ECO:0000256" key="13">
    <source>
        <dbReference type="ARBA" id="ARBA00023136"/>
    </source>
</evidence>
<dbReference type="InterPro" id="IPR000642">
    <property type="entry name" value="Peptidase_M41"/>
</dbReference>
<evidence type="ECO:0000256" key="10">
    <source>
        <dbReference type="ARBA" id="ARBA00022840"/>
    </source>
</evidence>